<feature type="domain" description="Glycosyltransferase subfamily 4-like N-terminal" evidence="2">
    <location>
        <begin position="127"/>
        <end position="229"/>
    </location>
</feature>
<accession>A0A5C6CHT1</accession>
<feature type="domain" description="Glycosyl transferase family 1" evidence="1">
    <location>
        <begin position="239"/>
        <end position="393"/>
    </location>
</feature>
<name>A0A5C6CHT1_9BACT</name>
<dbReference type="EC" id="2.4.1.301" evidence="3"/>
<dbReference type="Proteomes" id="UP000316304">
    <property type="component" value="Unassembled WGS sequence"/>
</dbReference>
<gene>
    <name evidence="3" type="primary">kanE_1</name>
    <name evidence="3" type="ORF">Pla52o_18710</name>
</gene>
<keyword evidence="4" id="KW-1185">Reference proteome</keyword>
<evidence type="ECO:0000313" key="3">
    <source>
        <dbReference type="EMBL" id="TWU23948.1"/>
    </source>
</evidence>
<dbReference type="EMBL" id="SJPT01000003">
    <property type="protein sequence ID" value="TWU23948.1"/>
    <property type="molecule type" value="Genomic_DNA"/>
</dbReference>
<dbReference type="Gene3D" id="3.40.50.2000">
    <property type="entry name" value="Glycogen Phosphorylase B"/>
    <property type="match status" value="2"/>
</dbReference>
<dbReference type="PANTHER" id="PTHR45947">
    <property type="entry name" value="SULFOQUINOVOSYL TRANSFERASE SQD2"/>
    <property type="match status" value="1"/>
</dbReference>
<dbReference type="AlphaFoldDB" id="A0A5C6CHT1"/>
<sequence length="455" mass="50474">MQQRLCSWVKPMTDATQEQCQAVRIAYLVNQYPAISGTFIRREIHALEKLGHRVFRYGLRRPTVAVVDPIDQREETLSNYVLDLSHFALVASLVWVGLRNPLRFLRAFRLAFSFYRCGGSFFRQMIYLVEATVIRQWTDRDNISHLHAHFGTNSATVATLCRVLGGPKFSFTVHGPEEFDRPLQLGLGQKISHAEFVVGVSHFGRSQLLRWVGYADWSKVKVVRCGLDESYFHCPLSPPPEEPRLLAIGRLHEQKGMPLLIQAAAKLDREGVEFQLTIVGDGSLRPVLETLIAEHQLQSKVTLVGWRTGVQVQSHLLASRVLVMPSFAEGLPVACMESLALGRPVIATSIAGVPELIRSGVSGWLIPAGSAAALSRAMKKAIDAPLDQLVRLGATGAARVRKRHDAHHEAKKLSNLFLQLTANTHHAATTNDDNRIPTPTVTNVDKDEVVFASPS</sequence>
<dbReference type="Pfam" id="PF00534">
    <property type="entry name" value="Glycos_transf_1"/>
    <property type="match status" value="1"/>
</dbReference>
<dbReference type="Pfam" id="PF13439">
    <property type="entry name" value="Glyco_transf_4"/>
    <property type="match status" value="1"/>
</dbReference>
<evidence type="ECO:0000313" key="4">
    <source>
        <dbReference type="Proteomes" id="UP000316304"/>
    </source>
</evidence>
<dbReference type="InterPro" id="IPR028098">
    <property type="entry name" value="Glyco_trans_4-like_N"/>
</dbReference>
<dbReference type="InterPro" id="IPR001296">
    <property type="entry name" value="Glyco_trans_1"/>
</dbReference>
<reference evidence="3 4" key="1">
    <citation type="submission" date="2019-02" db="EMBL/GenBank/DDBJ databases">
        <title>Deep-cultivation of Planctomycetes and their phenomic and genomic characterization uncovers novel biology.</title>
        <authorList>
            <person name="Wiegand S."/>
            <person name="Jogler M."/>
            <person name="Boedeker C."/>
            <person name="Pinto D."/>
            <person name="Vollmers J."/>
            <person name="Rivas-Marin E."/>
            <person name="Kohn T."/>
            <person name="Peeters S.H."/>
            <person name="Heuer A."/>
            <person name="Rast P."/>
            <person name="Oberbeckmann S."/>
            <person name="Bunk B."/>
            <person name="Jeske O."/>
            <person name="Meyerdierks A."/>
            <person name="Storesund J.E."/>
            <person name="Kallscheuer N."/>
            <person name="Luecker S."/>
            <person name="Lage O.M."/>
            <person name="Pohl T."/>
            <person name="Merkel B.J."/>
            <person name="Hornburger P."/>
            <person name="Mueller R.-W."/>
            <person name="Bruemmer F."/>
            <person name="Labrenz M."/>
            <person name="Spormann A.M."/>
            <person name="Op Den Camp H."/>
            <person name="Overmann J."/>
            <person name="Amann R."/>
            <person name="Jetten M.S.M."/>
            <person name="Mascher T."/>
            <person name="Medema M.H."/>
            <person name="Devos D.P."/>
            <person name="Kaster A.-K."/>
            <person name="Ovreas L."/>
            <person name="Rohde M."/>
            <person name="Galperin M.Y."/>
            <person name="Jogler C."/>
        </authorList>
    </citation>
    <scope>NUCLEOTIDE SEQUENCE [LARGE SCALE GENOMIC DNA]</scope>
    <source>
        <strain evidence="3 4">Pla52o</strain>
    </source>
</reference>
<dbReference type="GO" id="GO:0016757">
    <property type="term" value="F:glycosyltransferase activity"/>
    <property type="evidence" value="ECO:0007669"/>
    <property type="project" value="UniProtKB-KW"/>
</dbReference>
<evidence type="ECO:0000259" key="1">
    <source>
        <dbReference type="Pfam" id="PF00534"/>
    </source>
</evidence>
<evidence type="ECO:0000259" key="2">
    <source>
        <dbReference type="Pfam" id="PF13439"/>
    </source>
</evidence>
<keyword evidence="3" id="KW-0328">Glycosyltransferase</keyword>
<dbReference type="PANTHER" id="PTHR45947:SF15">
    <property type="entry name" value="TEICHURONIC ACID BIOSYNTHESIS GLYCOSYLTRANSFERASE TUAC-RELATED"/>
    <property type="match status" value="1"/>
</dbReference>
<proteinExistence type="predicted"/>
<keyword evidence="3" id="KW-0808">Transferase</keyword>
<dbReference type="SUPFAM" id="SSF53756">
    <property type="entry name" value="UDP-Glycosyltransferase/glycogen phosphorylase"/>
    <property type="match status" value="1"/>
</dbReference>
<dbReference type="RefSeq" id="WP_197169113.1">
    <property type="nucleotide sequence ID" value="NZ_SJPT01000003.1"/>
</dbReference>
<dbReference type="InterPro" id="IPR050194">
    <property type="entry name" value="Glycosyltransferase_grp1"/>
</dbReference>
<organism evidence="3 4">
    <name type="scientific">Novipirellula galeiformis</name>
    <dbReference type="NCBI Taxonomy" id="2528004"/>
    <lineage>
        <taxon>Bacteria</taxon>
        <taxon>Pseudomonadati</taxon>
        <taxon>Planctomycetota</taxon>
        <taxon>Planctomycetia</taxon>
        <taxon>Pirellulales</taxon>
        <taxon>Pirellulaceae</taxon>
        <taxon>Novipirellula</taxon>
    </lineage>
</organism>
<protein>
    <submittedName>
        <fullName evidence="3">Alpha-D-kanosaminyltransferase</fullName>
        <ecNumber evidence="3">2.4.1.301</ecNumber>
    </submittedName>
</protein>
<comment type="caution">
    <text evidence="3">The sequence shown here is derived from an EMBL/GenBank/DDBJ whole genome shotgun (WGS) entry which is preliminary data.</text>
</comment>